<dbReference type="AlphaFoldDB" id="T0Y2K4"/>
<dbReference type="EC" id="1.-.-.-" evidence="1"/>
<reference evidence="1" key="2">
    <citation type="journal article" date="2014" name="ISME J.">
        <title>Microbial stratification in low pH oxic and suboxic macroscopic growths along an acid mine drainage.</title>
        <authorList>
            <person name="Mendez-Garcia C."/>
            <person name="Mesa V."/>
            <person name="Sprenger R.R."/>
            <person name="Richter M."/>
            <person name="Diez M.S."/>
            <person name="Solano J."/>
            <person name="Bargiela R."/>
            <person name="Golyshina O.V."/>
            <person name="Manteca A."/>
            <person name="Ramos J.L."/>
            <person name="Gallego J.R."/>
            <person name="Llorente I."/>
            <person name="Martins Dos Santos V.A."/>
            <person name="Jensen O.N."/>
            <person name="Pelaez A.I."/>
            <person name="Sanchez J."/>
            <person name="Ferrer M."/>
        </authorList>
    </citation>
    <scope>NUCLEOTIDE SEQUENCE</scope>
</reference>
<proteinExistence type="predicted"/>
<feature type="non-terminal residue" evidence="1">
    <location>
        <position position="1"/>
    </location>
</feature>
<evidence type="ECO:0000313" key="1">
    <source>
        <dbReference type="EMBL" id="EQD27228.1"/>
    </source>
</evidence>
<dbReference type="GO" id="GO:0016491">
    <property type="term" value="F:oxidoreductase activity"/>
    <property type="evidence" value="ECO:0007669"/>
    <property type="project" value="UniProtKB-KW"/>
</dbReference>
<organism evidence="1">
    <name type="scientific">mine drainage metagenome</name>
    <dbReference type="NCBI Taxonomy" id="410659"/>
    <lineage>
        <taxon>unclassified sequences</taxon>
        <taxon>metagenomes</taxon>
        <taxon>ecological metagenomes</taxon>
    </lineage>
</organism>
<keyword evidence="1" id="KW-0560">Oxidoreductase</keyword>
<reference evidence="1" key="1">
    <citation type="submission" date="2013-08" db="EMBL/GenBank/DDBJ databases">
        <authorList>
            <person name="Mendez C."/>
            <person name="Richter M."/>
            <person name="Ferrer M."/>
            <person name="Sanchez J."/>
        </authorList>
    </citation>
    <scope>NUCLEOTIDE SEQUENCE</scope>
</reference>
<accession>T0Y2K4</accession>
<protein>
    <submittedName>
        <fullName evidence="1">Aldehyde dehydrogenase domain protein</fullName>
        <ecNumber evidence="1">1.-.-.-</ecNumber>
    </submittedName>
</protein>
<comment type="caution">
    <text evidence="1">The sequence shown here is derived from an EMBL/GenBank/DDBJ whole genome shotgun (WGS) entry which is preliminary data.</text>
</comment>
<name>T0Y2K4_9ZZZZ</name>
<dbReference type="EMBL" id="AUZY01012916">
    <property type="protein sequence ID" value="EQD27228.1"/>
    <property type="molecule type" value="Genomic_DNA"/>
</dbReference>
<sequence>GVKNTGNGGREAGSVALEEFTEIKTVFVDYSGRLQKAQIDR</sequence>
<gene>
    <name evidence="1" type="ORF">B1B_19233</name>
</gene>